<dbReference type="STRING" id="1121429.SAMN02745133_00449"/>
<dbReference type="OrthoDB" id="9816519at2"/>
<evidence type="ECO:0000256" key="9">
    <source>
        <dbReference type="PROSITE-ProRule" id="PRU00284"/>
    </source>
</evidence>
<keyword evidence="2" id="KW-1003">Cell membrane</keyword>
<gene>
    <name evidence="11" type="ORF">SAMN02745133_00449</name>
</gene>
<evidence type="ECO:0000256" key="1">
    <source>
        <dbReference type="ARBA" id="ARBA00004651"/>
    </source>
</evidence>
<comment type="similarity">
    <text evidence="8">Belongs to the methyl-accepting chemotaxis (MCP) protein family.</text>
</comment>
<dbReference type="Pfam" id="PF02743">
    <property type="entry name" value="dCache_1"/>
    <property type="match status" value="1"/>
</dbReference>
<dbReference type="RefSeq" id="WP_073235111.1">
    <property type="nucleotide sequence ID" value="NZ_FQUY01000002.1"/>
</dbReference>
<proteinExistence type="inferred from homology"/>
<name>A0A1M4TSB1_9FIRM</name>
<dbReference type="EMBL" id="FQUY01000002">
    <property type="protein sequence ID" value="SHE47389.1"/>
    <property type="molecule type" value="Genomic_DNA"/>
</dbReference>
<keyword evidence="3" id="KW-0145">Chemotaxis</keyword>
<dbReference type="GO" id="GO:0004888">
    <property type="term" value="F:transmembrane signaling receptor activity"/>
    <property type="evidence" value="ECO:0007669"/>
    <property type="project" value="InterPro"/>
</dbReference>
<evidence type="ECO:0000259" key="10">
    <source>
        <dbReference type="PROSITE" id="PS50111"/>
    </source>
</evidence>
<dbReference type="Gene3D" id="3.30.450.20">
    <property type="entry name" value="PAS domain"/>
    <property type="match status" value="1"/>
</dbReference>
<accession>A0A1M4TSB1</accession>
<dbReference type="PANTHER" id="PTHR32089:SF112">
    <property type="entry name" value="LYSOZYME-LIKE PROTEIN-RELATED"/>
    <property type="match status" value="1"/>
</dbReference>
<dbReference type="AlphaFoldDB" id="A0A1M4TSB1"/>
<comment type="subcellular location">
    <subcellularLocation>
        <location evidence="1">Cell membrane</location>
        <topology evidence="1">Multi-pass membrane protein</topology>
    </subcellularLocation>
</comment>
<reference evidence="12" key="1">
    <citation type="submission" date="2016-11" db="EMBL/GenBank/DDBJ databases">
        <authorList>
            <person name="Varghese N."/>
            <person name="Submissions S."/>
        </authorList>
    </citation>
    <scope>NUCLEOTIDE SEQUENCE [LARGE SCALE GENOMIC DNA]</scope>
    <source>
        <strain evidence="12">DSM 12395</strain>
    </source>
</reference>
<dbReference type="GO" id="GO:0005886">
    <property type="term" value="C:plasma membrane"/>
    <property type="evidence" value="ECO:0007669"/>
    <property type="project" value="UniProtKB-SubCell"/>
</dbReference>
<dbReference type="Pfam" id="PF00015">
    <property type="entry name" value="MCPsignal"/>
    <property type="match status" value="1"/>
</dbReference>
<evidence type="ECO:0000256" key="7">
    <source>
        <dbReference type="ARBA" id="ARBA00023224"/>
    </source>
</evidence>
<evidence type="ECO:0000256" key="8">
    <source>
        <dbReference type="ARBA" id="ARBA00029447"/>
    </source>
</evidence>
<keyword evidence="5" id="KW-1133">Transmembrane helix</keyword>
<dbReference type="InterPro" id="IPR033479">
    <property type="entry name" value="dCache_1"/>
</dbReference>
<evidence type="ECO:0000256" key="5">
    <source>
        <dbReference type="ARBA" id="ARBA00022989"/>
    </source>
</evidence>
<dbReference type="InterPro" id="IPR004089">
    <property type="entry name" value="MCPsignal_dom"/>
</dbReference>
<evidence type="ECO:0000313" key="12">
    <source>
        <dbReference type="Proteomes" id="UP000184148"/>
    </source>
</evidence>
<dbReference type="PANTHER" id="PTHR32089">
    <property type="entry name" value="METHYL-ACCEPTING CHEMOTAXIS PROTEIN MCPB"/>
    <property type="match status" value="1"/>
</dbReference>
<dbReference type="InterPro" id="IPR004090">
    <property type="entry name" value="Chemotax_Me-accpt_rcpt"/>
</dbReference>
<sequence length="461" mass="50119">MAVYEFVCGFALASIGGAAAFHRLKKRYATIITRIEEETAHWHRMELPPVCRIDNTKEFSRLSNAVCGLTGKVRHLAQEIQLTSQQVRAASSQLDVSVRSASDISSAFMQIQDIAATVQTTGDVLEKDFLASEKAVQESINAIESVNKAIGGITSSNNRLNHQISTLKEAVEQVRLISQNIGEISGQTKLLALNAAIEAARAGEHGRGFGVVAEEIGKLSDLTAGAVKQTSDVLEQIKQDVATVVGSITESMDSSQTAADQLNNVQKVFTRSFDFIYKVNNTARETLCEINSSLQQVASVLELRKRDLESVVNTGKLMANLADDLEKAASGSQLTYVIQQEAVSRIEHIKSQLTQTAGQHHIISLDPARHKSVLSRLKGDNPDIEAIWSNDTEGVFLFSEPAAGLANAKVREWWQRAMKGETFISPVYISAITRQPCLTVSVPVYRGKEVIGVLGADVSLS</sequence>
<keyword evidence="7 9" id="KW-0807">Transducer</keyword>
<dbReference type="CDD" id="cd18773">
    <property type="entry name" value="PDC1_HK_sensor"/>
    <property type="match status" value="1"/>
</dbReference>
<dbReference type="SUPFAM" id="SSF58104">
    <property type="entry name" value="Methyl-accepting chemotaxis protein (MCP) signaling domain"/>
    <property type="match status" value="1"/>
</dbReference>
<organism evidence="11 12">
    <name type="scientific">Desulforamulus putei DSM 12395</name>
    <dbReference type="NCBI Taxonomy" id="1121429"/>
    <lineage>
        <taxon>Bacteria</taxon>
        <taxon>Bacillati</taxon>
        <taxon>Bacillota</taxon>
        <taxon>Clostridia</taxon>
        <taxon>Eubacteriales</taxon>
        <taxon>Peptococcaceae</taxon>
        <taxon>Desulforamulus</taxon>
    </lineage>
</organism>
<evidence type="ECO:0000313" key="11">
    <source>
        <dbReference type="EMBL" id="SHE47389.1"/>
    </source>
</evidence>
<dbReference type="GO" id="GO:0006935">
    <property type="term" value="P:chemotaxis"/>
    <property type="evidence" value="ECO:0007669"/>
    <property type="project" value="UniProtKB-KW"/>
</dbReference>
<dbReference type="PRINTS" id="PR00260">
    <property type="entry name" value="CHEMTRNSDUCR"/>
</dbReference>
<keyword evidence="12" id="KW-1185">Reference proteome</keyword>
<dbReference type="SMART" id="SM00283">
    <property type="entry name" value="MA"/>
    <property type="match status" value="1"/>
</dbReference>
<protein>
    <submittedName>
        <fullName evidence="11">Methyl-accepting chemotaxis sensory transducer with Cache sensor</fullName>
    </submittedName>
</protein>
<dbReference type="GO" id="GO:0007165">
    <property type="term" value="P:signal transduction"/>
    <property type="evidence" value="ECO:0007669"/>
    <property type="project" value="UniProtKB-KW"/>
</dbReference>
<dbReference type="SUPFAM" id="SSF103190">
    <property type="entry name" value="Sensory domain-like"/>
    <property type="match status" value="1"/>
</dbReference>
<keyword evidence="6" id="KW-0472">Membrane</keyword>
<dbReference type="Proteomes" id="UP000184148">
    <property type="component" value="Unassembled WGS sequence"/>
</dbReference>
<dbReference type="InterPro" id="IPR029151">
    <property type="entry name" value="Sensor-like_sf"/>
</dbReference>
<dbReference type="Gene3D" id="1.10.287.950">
    <property type="entry name" value="Methyl-accepting chemotaxis protein"/>
    <property type="match status" value="1"/>
</dbReference>
<evidence type="ECO:0000256" key="4">
    <source>
        <dbReference type="ARBA" id="ARBA00022692"/>
    </source>
</evidence>
<dbReference type="PROSITE" id="PS50111">
    <property type="entry name" value="CHEMOTAXIS_TRANSDUC_2"/>
    <property type="match status" value="1"/>
</dbReference>
<evidence type="ECO:0000256" key="2">
    <source>
        <dbReference type="ARBA" id="ARBA00022475"/>
    </source>
</evidence>
<keyword evidence="4" id="KW-0812">Transmembrane</keyword>
<evidence type="ECO:0000256" key="3">
    <source>
        <dbReference type="ARBA" id="ARBA00022500"/>
    </source>
</evidence>
<feature type="domain" description="Methyl-accepting transducer" evidence="10">
    <location>
        <begin position="65"/>
        <end position="312"/>
    </location>
</feature>
<evidence type="ECO:0000256" key="6">
    <source>
        <dbReference type="ARBA" id="ARBA00023136"/>
    </source>
</evidence>